<evidence type="ECO:0000256" key="6">
    <source>
        <dbReference type="ARBA" id="ARBA00023125"/>
    </source>
</evidence>
<dbReference type="PROSITE" id="PS51504">
    <property type="entry name" value="H15"/>
    <property type="match status" value="1"/>
</dbReference>
<dbReference type="AlphaFoldDB" id="A0A1S4D9K5"/>
<reference evidence="15" key="2">
    <citation type="submission" date="2025-08" db="UniProtKB">
        <authorList>
            <consortium name="RefSeq"/>
        </authorList>
    </citation>
    <scope>IDENTIFICATION</scope>
    <source>
        <tissue evidence="15">Leaf</tissue>
    </source>
</reference>
<evidence type="ECO:0000256" key="5">
    <source>
        <dbReference type="ARBA" id="ARBA00023054"/>
    </source>
</evidence>
<dbReference type="GO" id="GO:0006334">
    <property type="term" value="P:nucleosome assembly"/>
    <property type="evidence" value="ECO:0007669"/>
    <property type="project" value="InterPro"/>
</dbReference>
<dbReference type="PANTHER" id="PTHR46267">
    <property type="entry name" value="SINGLE MYB HISTONE 4"/>
    <property type="match status" value="1"/>
</dbReference>
<evidence type="ECO:0000256" key="3">
    <source>
        <dbReference type="ARBA" id="ARBA00022454"/>
    </source>
</evidence>
<dbReference type="InterPro" id="IPR036390">
    <property type="entry name" value="WH_DNA-bd_sf"/>
</dbReference>
<dbReference type="RefSeq" id="XP_016510058.1">
    <property type="nucleotide sequence ID" value="XM_016654572.2"/>
</dbReference>
<dbReference type="GO" id="GO:0000786">
    <property type="term" value="C:nucleosome"/>
    <property type="evidence" value="ECO:0007669"/>
    <property type="project" value="InterPro"/>
</dbReference>
<dbReference type="GO" id="GO:0005730">
    <property type="term" value="C:nucleolus"/>
    <property type="evidence" value="ECO:0007669"/>
    <property type="project" value="UniProtKB-SubCell"/>
</dbReference>
<dbReference type="PROSITE" id="PS51294">
    <property type="entry name" value="HTH_MYB"/>
    <property type="match status" value="1"/>
</dbReference>
<dbReference type="PANTHER" id="PTHR46267:SF3">
    <property type="entry name" value="TELOMERE REPEAT-BINDING FACTOR 4-RELATED"/>
    <property type="match status" value="1"/>
</dbReference>
<dbReference type="PROSITE" id="PS50090">
    <property type="entry name" value="MYB_LIKE"/>
    <property type="match status" value="1"/>
</dbReference>
<name>A0A1S4D9K5_TOBAC</name>
<dbReference type="InterPro" id="IPR009057">
    <property type="entry name" value="Homeodomain-like_sf"/>
</dbReference>
<proteinExistence type="predicted"/>
<evidence type="ECO:0000256" key="8">
    <source>
        <dbReference type="ARBA" id="ARBA00023242"/>
    </source>
</evidence>
<keyword evidence="3" id="KW-0158">Chromosome</keyword>
<evidence type="ECO:0000256" key="4">
    <source>
        <dbReference type="ARBA" id="ARBA00023015"/>
    </source>
</evidence>
<evidence type="ECO:0000259" key="13">
    <source>
        <dbReference type="PROSITE" id="PS51504"/>
    </source>
</evidence>
<dbReference type="GO" id="GO:0010597">
    <property type="term" value="P:green leaf volatile biosynthetic process"/>
    <property type="evidence" value="ECO:0007669"/>
    <property type="project" value="UniProtKB-ARBA"/>
</dbReference>
<keyword evidence="5" id="KW-0175">Coiled coil</keyword>
<dbReference type="InterPro" id="IPR001005">
    <property type="entry name" value="SANT/Myb"/>
</dbReference>
<feature type="domain" description="H15" evidence="13">
    <location>
        <begin position="114"/>
        <end position="182"/>
    </location>
</feature>
<dbReference type="SMART" id="SM00717">
    <property type="entry name" value="SANT"/>
    <property type="match status" value="1"/>
</dbReference>
<dbReference type="GO" id="GO:0003691">
    <property type="term" value="F:double-stranded telomeric DNA binding"/>
    <property type="evidence" value="ECO:0007669"/>
    <property type="project" value="InterPro"/>
</dbReference>
<dbReference type="GeneID" id="107827424"/>
<sequence>MGNQKVKWTSEEEGALKAGVAKHGTGRWKNILRDPEFARFLTNRSNIDLKDKWRNMGFSTAAQGSKDKSGFSRARPKTISALAPSTVQTPLAITSAPENDAMDGSPESPQGSKNAPKYNDMIFEALSSMKCSNGCDLGAIVGFIEQRHEVPQNFRRLLSSKLRRLVLKGKLERVQNCYKIKDATLETKITIPKQKDVLPRPAPNSAVKVSCETMKEAAGIAAYKIADAEEKSFLAAEALNNAERVSKMAEDAESMLQLFKEIYEQCSRGQIVLLA</sequence>
<feature type="domain" description="Myb-like" evidence="11">
    <location>
        <begin position="1"/>
        <end position="57"/>
    </location>
</feature>
<gene>
    <name evidence="15" type="primary">LOC107827424</name>
</gene>
<dbReference type="SMR" id="A0A1S4D9K5"/>
<keyword evidence="7" id="KW-0804">Transcription</keyword>
<dbReference type="CDD" id="cd11660">
    <property type="entry name" value="SANT_TRF"/>
    <property type="match status" value="1"/>
</dbReference>
<feature type="domain" description="HTH myb-type" evidence="12">
    <location>
        <begin position="1"/>
        <end position="62"/>
    </location>
</feature>
<comment type="subcellular location">
    <subcellularLocation>
        <location evidence="1">Chromosome</location>
    </subcellularLocation>
    <subcellularLocation>
        <location evidence="2">Nucleus</location>
        <location evidence="2">Nucleolus</location>
    </subcellularLocation>
</comment>
<organism evidence="14 15">
    <name type="scientific">Nicotiana tabacum</name>
    <name type="common">Common tobacco</name>
    <dbReference type="NCBI Taxonomy" id="4097"/>
    <lineage>
        <taxon>Eukaryota</taxon>
        <taxon>Viridiplantae</taxon>
        <taxon>Streptophyta</taxon>
        <taxon>Embryophyta</taxon>
        <taxon>Tracheophyta</taxon>
        <taxon>Spermatophyta</taxon>
        <taxon>Magnoliopsida</taxon>
        <taxon>eudicotyledons</taxon>
        <taxon>Gunneridae</taxon>
        <taxon>Pentapetalae</taxon>
        <taxon>asterids</taxon>
        <taxon>lamiids</taxon>
        <taxon>Solanales</taxon>
        <taxon>Solanaceae</taxon>
        <taxon>Nicotianoideae</taxon>
        <taxon>Nicotianeae</taxon>
        <taxon>Nicotiana</taxon>
    </lineage>
</organism>
<dbReference type="SUPFAM" id="SSF46785">
    <property type="entry name" value="Winged helix' DNA-binding domain"/>
    <property type="match status" value="1"/>
</dbReference>
<feature type="region of interest" description="Disordered" evidence="10">
    <location>
        <begin position="96"/>
        <end position="116"/>
    </location>
</feature>
<evidence type="ECO:0000256" key="9">
    <source>
        <dbReference type="ARBA" id="ARBA00032813"/>
    </source>
</evidence>
<dbReference type="Proteomes" id="UP000790787">
    <property type="component" value="Chromosome 4"/>
</dbReference>
<dbReference type="Pfam" id="PF00538">
    <property type="entry name" value="Linker_histone"/>
    <property type="match status" value="1"/>
</dbReference>
<dbReference type="FunFam" id="1.10.10.60:FF:000168">
    <property type="entry name" value="Telomere repeat-binding factor 1"/>
    <property type="match status" value="1"/>
</dbReference>
<dbReference type="Pfam" id="PF00249">
    <property type="entry name" value="Myb_DNA-binding"/>
    <property type="match status" value="1"/>
</dbReference>
<dbReference type="InterPro" id="IPR005818">
    <property type="entry name" value="Histone_H1/H5_H15"/>
</dbReference>
<evidence type="ECO:0000313" key="14">
    <source>
        <dbReference type="Proteomes" id="UP000790787"/>
    </source>
</evidence>
<dbReference type="PaxDb" id="4097-A0A1S4D9K5"/>
<dbReference type="Gene3D" id="1.10.246.220">
    <property type="match status" value="1"/>
</dbReference>
<keyword evidence="6" id="KW-0238">DNA-binding</keyword>
<keyword evidence="8" id="KW-0539">Nucleus</keyword>
<dbReference type="SMART" id="SM00526">
    <property type="entry name" value="H15"/>
    <property type="match status" value="1"/>
</dbReference>
<dbReference type="GO" id="GO:0000976">
    <property type="term" value="F:transcription cis-regulatory region binding"/>
    <property type="evidence" value="ECO:0007669"/>
    <property type="project" value="UniProtKB-ARBA"/>
</dbReference>
<evidence type="ECO:0000256" key="2">
    <source>
        <dbReference type="ARBA" id="ARBA00004604"/>
    </source>
</evidence>
<accession>A0A1S4D9K5</accession>
<dbReference type="OMA" id="KWKNIIR"/>
<evidence type="ECO:0000256" key="10">
    <source>
        <dbReference type="SAM" id="MobiDB-lite"/>
    </source>
</evidence>
<dbReference type="InterPro" id="IPR036388">
    <property type="entry name" value="WH-like_DNA-bd_sf"/>
</dbReference>
<evidence type="ECO:0000313" key="15">
    <source>
        <dbReference type="RefSeq" id="XP_016510058.1"/>
    </source>
</evidence>
<keyword evidence="14" id="KW-1185">Reference proteome</keyword>
<dbReference type="InterPro" id="IPR017930">
    <property type="entry name" value="Myb_dom"/>
</dbReference>
<protein>
    <recommendedName>
        <fullName evidence="9">MYB transcription factor</fullName>
    </recommendedName>
</protein>
<dbReference type="InterPro" id="IPR044597">
    <property type="entry name" value="SMH1-6"/>
</dbReference>
<dbReference type="SUPFAM" id="SSF46689">
    <property type="entry name" value="Homeodomain-like"/>
    <property type="match status" value="1"/>
</dbReference>
<evidence type="ECO:0000256" key="7">
    <source>
        <dbReference type="ARBA" id="ARBA00023163"/>
    </source>
</evidence>
<evidence type="ECO:0000259" key="12">
    <source>
        <dbReference type="PROSITE" id="PS51294"/>
    </source>
</evidence>
<keyword evidence="4" id="KW-0805">Transcription regulation</keyword>
<dbReference type="KEGG" id="nta:107827424"/>
<dbReference type="OrthoDB" id="608866at2759"/>
<evidence type="ECO:0000259" key="11">
    <source>
        <dbReference type="PROSITE" id="PS50090"/>
    </source>
</evidence>
<evidence type="ECO:0000256" key="1">
    <source>
        <dbReference type="ARBA" id="ARBA00004286"/>
    </source>
</evidence>
<reference evidence="14" key="1">
    <citation type="journal article" date="2014" name="Nat. Commun.">
        <title>The tobacco genome sequence and its comparison with those of tomato and potato.</title>
        <authorList>
            <person name="Sierro N."/>
            <person name="Battey J.N."/>
            <person name="Ouadi S."/>
            <person name="Bakaher N."/>
            <person name="Bovet L."/>
            <person name="Willig A."/>
            <person name="Goepfert S."/>
            <person name="Peitsch M.C."/>
            <person name="Ivanov N.V."/>
        </authorList>
    </citation>
    <scope>NUCLEOTIDE SEQUENCE [LARGE SCALE GENOMIC DNA]</scope>
</reference>
<dbReference type="RefSeq" id="XP_016510058.1">
    <property type="nucleotide sequence ID" value="XM_016654572.1"/>
</dbReference>
<dbReference type="Gene3D" id="1.10.10.10">
    <property type="entry name" value="Winged helix-like DNA-binding domain superfamily/Winged helix DNA-binding domain"/>
    <property type="match status" value="1"/>
</dbReference>